<dbReference type="RefSeq" id="XP_024327848.1">
    <property type="nucleotide sequence ID" value="XM_024464975.1"/>
</dbReference>
<accession>A0A177AKI7</accession>
<dbReference type="Proteomes" id="UP000077154">
    <property type="component" value="Unassembled WGS sequence"/>
</dbReference>
<dbReference type="AlphaFoldDB" id="A0A177AKI7"/>
<name>A0A177AKI7_9PEZI</name>
<feature type="compositionally biased region" description="Basic and acidic residues" evidence="1">
    <location>
        <begin position="79"/>
        <end position="93"/>
    </location>
</feature>
<reference evidence="2" key="1">
    <citation type="submission" date="2016-03" db="EMBL/GenBank/DDBJ databases">
        <title>Updated assembly of Pseudogymnoascus destructans, the fungus causing white-nose syndrome of bats.</title>
        <authorList>
            <person name="Palmer J.M."/>
            <person name="Drees K.P."/>
            <person name="Foster J.T."/>
            <person name="Lindner D.L."/>
        </authorList>
    </citation>
    <scope>NUCLEOTIDE SEQUENCE [LARGE SCALE GENOMIC DNA]</scope>
    <source>
        <strain evidence="2">20631-21</strain>
    </source>
</reference>
<feature type="region of interest" description="Disordered" evidence="1">
    <location>
        <begin position="1"/>
        <end position="100"/>
    </location>
</feature>
<proteinExistence type="predicted"/>
<feature type="compositionally biased region" description="Pro residues" evidence="1">
    <location>
        <begin position="1"/>
        <end position="10"/>
    </location>
</feature>
<protein>
    <submittedName>
        <fullName evidence="2">Uncharacterized protein</fullName>
    </submittedName>
</protein>
<dbReference type="GeneID" id="36284383"/>
<sequence length="100" mass="10866">MPQPQKPPPNTQTHNRATPSMLQRRRHPDRHIHWQEWDYRNTPCGSGDEGRRGGSGGGGEREEGVGGEDGSGGVVEAAGARERKVKGEGEGMRRVRGARG</sequence>
<evidence type="ECO:0000313" key="2">
    <source>
        <dbReference type="EMBL" id="OAF62576.1"/>
    </source>
</evidence>
<organism evidence="2">
    <name type="scientific">Pseudogymnoascus destructans</name>
    <dbReference type="NCBI Taxonomy" id="655981"/>
    <lineage>
        <taxon>Eukaryota</taxon>
        <taxon>Fungi</taxon>
        <taxon>Dikarya</taxon>
        <taxon>Ascomycota</taxon>
        <taxon>Pezizomycotina</taxon>
        <taxon>Leotiomycetes</taxon>
        <taxon>Thelebolales</taxon>
        <taxon>Thelebolaceae</taxon>
        <taxon>Pseudogymnoascus</taxon>
    </lineage>
</organism>
<feature type="compositionally biased region" description="Polar residues" evidence="1">
    <location>
        <begin position="11"/>
        <end position="21"/>
    </location>
</feature>
<gene>
    <name evidence="2" type="ORF">VC83_01292</name>
</gene>
<dbReference type="EMBL" id="KV441387">
    <property type="protein sequence ID" value="OAF62576.1"/>
    <property type="molecule type" value="Genomic_DNA"/>
</dbReference>
<evidence type="ECO:0000256" key="1">
    <source>
        <dbReference type="SAM" id="MobiDB-lite"/>
    </source>
</evidence>